<dbReference type="InterPro" id="IPR001810">
    <property type="entry name" value="F-box_dom"/>
</dbReference>
<dbReference type="SUPFAM" id="SSF81383">
    <property type="entry name" value="F-box domain"/>
    <property type="match status" value="1"/>
</dbReference>
<name>A0A165PIY0_EXIGL</name>
<accession>A0A165PIY0</accession>
<dbReference type="AlphaFoldDB" id="A0A165PIY0"/>
<dbReference type="SMART" id="SM00256">
    <property type="entry name" value="FBOX"/>
    <property type="match status" value="1"/>
</dbReference>
<organism evidence="2 3">
    <name type="scientific">Exidia glandulosa HHB12029</name>
    <dbReference type="NCBI Taxonomy" id="1314781"/>
    <lineage>
        <taxon>Eukaryota</taxon>
        <taxon>Fungi</taxon>
        <taxon>Dikarya</taxon>
        <taxon>Basidiomycota</taxon>
        <taxon>Agaricomycotina</taxon>
        <taxon>Agaricomycetes</taxon>
        <taxon>Auriculariales</taxon>
        <taxon>Exidiaceae</taxon>
        <taxon>Exidia</taxon>
    </lineage>
</organism>
<dbReference type="OrthoDB" id="2269034at2759"/>
<dbReference type="Pfam" id="PF12937">
    <property type="entry name" value="F-box-like"/>
    <property type="match status" value="1"/>
</dbReference>
<keyword evidence="3" id="KW-1185">Reference proteome</keyword>
<protein>
    <recommendedName>
        <fullName evidence="1">F-box domain-containing protein</fullName>
    </recommendedName>
</protein>
<dbReference type="EMBL" id="KV425889">
    <property type="protein sequence ID" value="KZW02243.1"/>
    <property type="molecule type" value="Genomic_DNA"/>
</dbReference>
<feature type="domain" description="F-box" evidence="1">
    <location>
        <begin position="2"/>
        <end position="49"/>
    </location>
</feature>
<sequence>MADFTSRLPPELIHGILDLATLGKIIRVSLVCQRFRSIAFDHPTYWRYICVDFASVTCSDGTLISAVPVIRAIAQLARSTNALVEVRTLWPDHLTARSSLHAAVVQLIHRLSRAILSNMHRIRRLDIELLVHHLPSILRMPNNTLDAPTLEHLVLFGSRPGAFAHIPPPLGLTAPNLHTLTIQPAGFRLAENVVLPRVVNLTLLRVRYTEMRGRGDWRTICPNVRNLTIRTLSKELHDLPQTWHPWRLRSLSITVDVLETALSRSPTLLDVHELRVDFPDDILSDHSAYVGALVSHVHRRNSNVSLHFDVHSTTLSLVDSSIPQSTSHTLHGMPNIGQGVGLSAMASYITAVDMCLYNWTNFTHVFSSLPCLSRLALVLPFGDNGELSLRRALPHLHGILHCPRMRALQVRIIGVDKTVQASSILHIVSHHLTGLLMGSVSLDLQNVVLEGDTAALFRSSVFIDPFPQGAITVSTP</sequence>
<dbReference type="Proteomes" id="UP000077266">
    <property type="component" value="Unassembled WGS sequence"/>
</dbReference>
<proteinExistence type="predicted"/>
<gene>
    <name evidence="2" type="ORF">EXIGLDRAFT_735719</name>
</gene>
<evidence type="ECO:0000313" key="3">
    <source>
        <dbReference type="Proteomes" id="UP000077266"/>
    </source>
</evidence>
<dbReference type="InterPro" id="IPR036047">
    <property type="entry name" value="F-box-like_dom_sf"/>
</dbReference>
<evidence type="ECO:0000313" key="2">
    <source>
        <dbReference type="EMBL" id="KZW02243.1"/>
    </source>
</evidence>
<dbReference type="InParanoid" id="A0A165PIY0"/>
<dbReference type="PROSITE" id="PS50181">
    <property type="entry name" value="FBOX"/>
    <property type="match status" value="1"/>
</dbReference>
<reference evidence="2 3" key="1">
    <citation type="journal article" date="2016" name="Mol. Biol. Evol.">
        <title>Comparative Genomics of Early-Diverging Mushroom-Forming Fungi Provides Insights into the Origins of Lignocellulose Decay Capabilities.</title>
        <authorList>
            <person name="Nagy L.G."/>
            <person name="Riley R."/>
            <person name="Tritt A."/>
            <person name="Adam C."/>
            <person name="Daum C."/>
            <person name="Floudas D."/>
            <person name="Sun H."/>
            <person name="Yadav J.S."/>
            <person name="Pangilinan J."/>
            <person name="Larsson K.H."/>
            <person name="Matsuura K."/>
            <person name="Barry K."/>
            <person name="Labutti K."/>
            <person name="Kuo R."/>
            <person name="Ohm R.A."/>
            <person name="Bhattacharya S.S."/>
            <person name="Shirouzu T."/>
            <person name="Yoshinaga Y."/>
            <person name="Martin F.M."/>
            <person name="Grigoriev I.V."/>
            <person name="Hibbett D.S."/>
        </authorList>
    </citation>
    <scope>NUCLEOTIDE SEQUENCE [LARGE SCALE GENOMIC DNA]</scope>
    <source>
        <strain evidence="2 3">HHB12029</strain>
    </source>
</reference>
<dbReference type="Gene3D" id="1.20.1280.50">
    <property type="match status" value="1"/>
</dbReference>
<evidence type="ECO:0000259" key="1">
    <source>
        <dbReference type="PROSITE" id="PS50181"/>
    </source>
</evidence>